<dbReference type="EMBL" id="JAGRRH010000015">
    <property type="protein sequence ID" value="KAG7356609.1"/>
    <property type="molecule type" value="Genomic_DNA"/>
</dbReference>
<dbReference type="AlphaFoldDB" id="A0A9K3L8C9"/>
<evidence type="ECO:0000313" key="1">
    <source>
        <dbReference type="EMBL" id="KAG7356251.1"/>
    </source>
</evidence>
<gene>
    <name evidence="1" type="ORF">IV203_000937</name>
    <name evidence="2" type="ORF">IV203_001295</name>
</gene>
<reference evidence="1" key="1">
    <citation type="journal article" date="2021" name="Sci. Rep.">
        <title>Diploid genomic architecture of Nitzschia inconspicua, an elite biomass production diatom.</title>
        <authorList>
            <person name="Oliver A."/>
            <person name="Podell S."/>
            <person name="Pinowska A."/>
            <person name="Traller J.C."/>
            <person name="Smith S.R."/>
            <person name="McClure R."/>
            <person name="Beliaev A."/>
            <person name="Bohutskyi P."/>
            <person name="Hill E.A."/>
            <person name="Rabines A."/>
            <person name="Zheng H."/>
            <person name="Allen L.Z."/>
            <person name="Kuo A."/>
            <person name="Grigoriev I.V."/>
            <person name="Allen A.E."/>
            <person name="Hazlebeck D."/>
            <person name="Allen E.E."/>
        </authorList>
    </citation>
    <scope>NUCLEOTIDE SEQUENCE</scope>
    <source>
        <strain evidence="1">Hildebrandi</strain>
    </source>
</reference>
<dbReference type="Proteomes" id="UP000693970">
    <property type="component" value="Unassembled WGS sequence"/>
</dbReference>
<dbReference type="OrthoDB" id="37293at2759"/>
<comment type="caution">
    <text evidence="1">The sequence shown here is derived from an EMBL/GenBank/DDBJ whole genome shotgun (WGS) entry which is preliminary data.</text>
</comment>
<reference evidence="1" key="2">
    <citation type="submission" date="2021-04" db="EMBL/GenBank/DDBJ databases">
        <authorList>
            <person name="Podell S."/>
        </authorList>
    </citation>
    <scope>NUCLEOTIDE SEQUENCE</scope>
    <source>
        <strain evidence="1">Hildebrandi</strain>
    </source>
</reference>
<evidence type="ECO:0000313" key="3">
    <source>
        <dbReference type="Proteomes" id="UP000693970"/>
    </source>
</evidence>
<proteinExistence type="predicted"/>
<organism evidence="1 3">
    <name type="scientific">Nitzschia inconspicua</name>
    <dbReference type="NCBI Taxonomy" id="303405"/>
    <lineage>
        <taxon>Eukaryota</taxon>
        <taxon>Sar</taxon>
        <taxon>Stramenopiles</taxon>
        <taxon>Ochrophyta</taxon>
        <taxon>Bacillariophyta</taxon>
        <taxon>Bacillariophyceae</taxon>
        <taxon>Bacillariophycidae</taxon>
        <taxon>Bacillariales</taxon>
        <taxon>Bacillariaceae</taxon>
        <taxon>Nitzschia</taxon>
    </lineage>
</organism>
<dbReference type="EMBL" id="JAGRRH010000015">
    <property type="protein sequence ID" value="KAG7356251.1"/>
    <property type="molecule type" value="Genomic_DNA"/>
</dbReference>
<name>A0A9K3L8C9_9STRA</name>
<sequence length="270" mass="28834">MLSRVAASCSERVVRTTLVRSFSAVAAASGAQWEGGIPDSIKRVGQTSAFPDEYPGMVYEFNWALNRDGVTPLKRSAFRINKPLDLKVAGLTVPKTMPLKVKAKAIPEAGTDALSFEAFDQACQEARDLLSLSDSLYCPEGHVPGTTTGVRIISNSSTVAPQVLAYLDRCPKKSPPQSMPITCFVLEGHATEFSGYSIEEIEVPVNPEEGVSVFDLGYQPKEAKSVATVVVAGKAPEVAKIVAGIEASQKALAQDEIERAKSAEDASKTE</sequence>
<keyword evidence="3" id="KW-1185">Reference proteome</keyword>
<protein>
    <submittedName>
        <fullName evidence="1">Uncharacterized protein</fullName>
    </submittedName>
</protein>
<accession>A0A9K3L8C9</accession>
<evidence type="ECO:0000313" key="2">
    <source>
        <dbReference type="EMBL" id="KAG7356609.1"/>
    </source>
</evidence>